<evidence type="ECO:0000256" key="1">
    <source>
        <dbReference type="ARBA" id="ARBA00009928"/>
    </source>
</evidence>
<organism evidence="13">
    <name type="scientific">Taraxacum officinale</name>
    <name type="common">Common dandelion</name>
    <name type="synonym">Leontodon taraxacum</name>
    <dbReference type="NCBI Taxonomy" id="50225"/>
    <lineage>
        <taxon>Eukaryota</taxon>
        <taxon>Viridiplantae</taxon>
        <taxon>Streptophyta</taxon>
        <taxon>Embryophyta</taxon>
        <taxon>Tracheophyta</taxon>
        <taxon>Spermatophyta</taxon>
        <taxon>Magnoliopsida</taxon>
        <taxon>eudicotyledons</taxon>
        <taxon>Gunneridae</taxon>
        <taxon>Pentapetalae</taxon>
        <taxon>asterids</taxon>
        <taxon>campanulids</taxon>
        <taxon>Asterales</taxon>
        <taxon>Asteraceae</taxon>
        <taxon>Cichorioideae</taxon>
        <taxon>Cichorieae</taxon>
        <taxon>Crepidinae</taxon>
        <taxon>Taraxacum</taxon>
    </lineage>
</organism>
<dbReference type="EMBL" id="HE601542">
    <property type="protein sequence ID" value="CCD61124.1"/>
    <property type="molecule type" value="Genomic_DNA"/>
</dbReference>
<evidence type="ECO:0000256" key="4">
    <source>
        <dbReference type="ARBA" id="ARBA00023002"/>
    </source>
</evidence>
<dbReference type="InterPro" id="IPR050316">
    <property type="entry name" value="Tyrosinase/Hemocyanin"/>
</dbReference>
<evidence type="ECO:0000259" key="12">
    <source>
        <dbReference type="PROSITE" id="PS00498"/>
    </source>
</evidence>
<evidence type="ECO:0000256" key="2">
    <source>
        <dbReference type="ARBA" id="ARBA00022723"/>
    </source>
</evidence>
<dbReference type="InterPro" id="IPR002227">
    <property type="entry name" value="Tyrosinase_Cu-bd"/>
</dbReference>
<comment type="similarity">
    <text evidence="1">Belongs to the tyrosinase family.</text>
</comment>
<dbReference type="InterPro" id="IPR022739">
    <property type="entry name" value="Polyphenol_oxidase_cen"/>
</dbReference>
<dbReference type="Pfam" id="PF12142">
    <property type="entry name" value="PPO1_DWL"/>
    <property type="match status" value="1"/>
</dbReference>
<feature type="binding site" evidence="7">
    <location>
        <position position="348"/>
    </location>
    <ligand>
        <name>Cu cation</name>
        <dbReference type="ChEBI" id="CHEBI:23378"/>
        <label>B</label>
    </ligand>
</feature>
<keyword evidence="2 7" id="KW-0479">Metal-binding</keyword>
<feature type="domain" description="Tyrosinase copper-binding" evidence="12">
    <location>
        <begin position="375"/>
        <end position="386"/>
    </location>
</feature>
<keyword evidence="5 7" id="KW-0186">Copper</keyword>
<dbReference type="InterPro" id="IPR016213">
    <property type="entry name" value="Polyphenol_oxidase"/>
</dbReference>
<keyword evidence="3" id="KW-0883">Thioether bond</keyword>
<reference evidence="13" key="2">
    <citation type="journal article" date="2014" name="PLoS ONE">
        <title>Structural Diversity in the Dandelion (Taraxacum officinale) Polyphenol Oxidase Family Results in Different Responses to Model Substrates.</title>
        <authorList>
            <person name="Dirks-Hofmeister M.E."/>
            <person name="Singh R."/>
            <person name="Leufken C.M."/>
            <person name="Inlow J.K."/>
            <person name="Moerschbacher B.M."/>
        </authorList>
    </citation>
    <scope>NUCLEOTIDE SEQUENCE</scope>
</reference>
<dbReference type="GO" id="GO:0046148">
    <property type="term" value="P:pigment biosynthetic process"/>
    <property type="evidence" value="ECO:0007669"/>
    <property type="project" value="InterPro"/>
</dbReference>
<dbReference type="PRINTS" id="PR00092">
    <property type="entry name" value="TYROSINASE"/>
</dbReference>
<dbReference type="Gene3D" id="1.10.1280.10">
    <property type="entry name" value="Di-copper center containing domain from catechol oxidase"/>
    <property type="match status" value="1"/>
</dbReference>
<dbReference type="PANTHER" id="PTHR11474:SF123">
    <property type="entry name" value="CATECHOL OXIDASE"/>
    <property type="match status" value="1"/>
</dbReference>
<feature type="binding site" evidence="7">
    <location>
        <position position="352"/>
    </location>
    <ligand>
        <name>Cu cation</name>
        <dbReference type="ChEBI" id="CHEBI:23378"/>
        <label>B</label>
    </ligand>
</feature>
<protein>
    <submittedName>
        <fullName evidence="13">Polyphenol oxidase</fullName>
        <ecNumber evidence="13">1.10.3.2</ecNumber>
    </submittedName>
</protein>
<feature type="domain" description="Tyrosinase copper-binding" evidence="11">
    <location>
        <begin position="211"/>
        <end position="228"/>
    </location>
</feature>
<keyword evidence="13" id="KW-0934">Plastid</keyword>
<dbReference type="PROSITE" id="PS00498">
    <property type="entry name" value="TYROSINASE_2"/>
    <property type="match status" value="1"/>
</dbReference>
<feature type="disulfide bond" evidence="8">
    <location>
        <begin position="126"/>
        <end position="189"/>
    </location>
</feature>
<evidence type="ECO:0000256" key="3">
    <source>
        <dbReference type="ARBA" id="ARBA00022784"/>
    </source>
</evidence>
<dbReference type="GO" id="GO:0004097">
    <property type="term" value="F:catechol oxidase activity"/>
    <property type="evidence" value="ECO:0007669"/>
    <property type="project" value="InterPro"/>
</dbReference>
<gene>
    <name evidence="13" type="primary">ppo-8</name>
</gene>
<evidence type="ECO:0000256" key="8">
    <source>
        <dbReference type="PIRSR" id="PIRSR000290-2"/>
    </source>
</evidence>
<feature type="binding site" evidence="7">
    <location>
        <position position="211"/>
    </location>
    <ligand>
        <name>Cu cation</name>
        <dbReference type="ChEBI" id="CHEBI:23378"/>
        <label>A</label>
    </ligand>
</feature>
<sequence>MASLSSTLATVTLSCSPAFCKSAPTRRWRTQAKQTHRFQVPCLVTSDDHEKPPTTKPQPQNLTPPQTSLARRNLLLGLGGLYSTTVNLTTQSPVFANPIKAPSLVPGCKNSDWNLDFESGIRTGACCPPFAKELEIDYKFPTTGETRIRQPIHRASPEYIEKFKVAMQKMKALPDDDPCSFKNQAKVHCAYCNGNYTQMASGYPEKILQVHYSWLFFPFHRWFLYFFERILGDLIEDKTFGLPYWNWDNPAGMEIPAVFEEGGKSNPLYNSYRNVNHLRPAIVDLDYQMEERNMSPLDQIRINMCNMNRRMMRNASDAKSFFGGEYVAGNNPTPREDSSIGSIEAGCHTAVHRWVGDPRTPNHEDLGNFYSAAYDPLFYIHHSNVDRMWTLWKGFGGEGRIEPNDKNWEEASYVFYDENRKPVRVYNKHCVNLEDLKYEYEDSETPWKSNPPKPHPRSSVTTASPENMAAMKFPLSISETVTVQVKRPETNRPKDQKKTIREILLLKGINFDGGKFVKFDVFVNVCDDISRITPCESQYAGAFGLLPHKRGEKPDSKTGVRIELTELLEEINADGDDSVRVTIVPRVGCDDVTFEDIKIELIDISEKESK</sequence>
<dbReference type="PROSITE" id="PS00497">
    <property type="entry name" value="TYROSINASE_1"/>
    <property type="match status" value="1"/>
</dbReference>
<keyword evidence="6 8" id="KW-1015">Disulfide bond</keyword>
<dbReference type="InterPro" id="IPR008922">
    <property type="entry name" value="Di-copper_centre_dom_sf"/>
</dbReference>
<feature type="region of interest" description="Disordered" evidence="10">
    <location>
        <begin position="443"/>
        <end position="462"/>
    </location>
</feature>
<feature type="disulfide bond" evidence="8">
    <location>
        <begin position="108"/>
        <end position="127"/>
    </location>
</feature>
<keyword evidence="13" id="KW-0150">Chloroplast</keyword>
<dbReference type="PANTHER" id="PTHR11474">
    <property type="entry name" value="TYROSINASE FAMILY MEMBER"/>
    <property type="match status" value="1"/>
</dbReference>
<comment type="cofactor">
    <cofactor evidence="7">
        <name>Cu(2+)</name>
        <dbReference type="ChEBI" id="CHEBI:29036"/>
    </cofactor>
    <text evidence="7">Binds 2 copper ions per subunit.</text>
</comment>
<geneLocation type="chloroplast" evidence="13"/>
<evidence type="ECO:0000256" key="6">
    <source>
        <dbReference type="ARBA" id="ARBA00023157"/>
    </source>
</evidence>
<dbReference type="EC" id="1.10.3.2" evidence="13"/>
<evidence type="ECO:0000313" key="13">
    <source>
        <dbReference type="EMBL" id="CCD61124.1"/>
    </source>
</evidence>
<feature type="compositionally biased region" description="Polar residues" evidence="10">
    <location>
        <begin position="57"/>
        <end position="66"/>
    </location>
</feature>
<dbReference type="SUPFAM" id="SSF48056">
    <property type="entry name" value="Di-copper centre-containing domain"/>
    <property type="match status" value="1"/>
</dbReference>
<dbReference type="Pfam" id="PF00264">
    <property type="entry name" value="Tyrosinase"/>
    <property type="match status" value="1"/>
</dbReference>
<evidence type="ECO:0000256" key="5">
    <source>
        <dbReference type="ARBA" id="ARBA00023008"/>
    </source>
</evidence>
<dbReference type="GO" id="GO:0052716">
    <property type="term" value="F:hydroquinone:oxygen oxidoreductase activity"/>
    <property type="evidence" value="ECO:0007669"/>
    <property type="project" value="UniProtKB-EC"/>
</dbReference>
<dbReference type="InterPro" id="IPR022740">
    <property type="entry name" value="Polyphenol_oxidase_C"/>
</dbReference>
<name>U3UB68_TAROF</name>
<evidence type="ECO:0000256" key="9">
    <source>
        <dbReference type="PIRSR" id="PIRSR000290-3"/>
    </source>
</evidence>
<feature type="binding site" evidence="7">
    <location>
        <position position="382"/>
    </location>
    <ligand>
        <name>Cu cation</name>
        <dbReference type="ChEBI" id="CHEBI:23378"/>
        <label>B</label>
    </ligand>
</feature>
<evidence type="ECO:0000256" key="10">
    <source>
        <dbReference type="SAM" id="MobiDB-lite"/>
    </source>
</evidence>
<proteinExistence type="inferred from homology"/>
<keyword evidence="4 13" id="KW-0560">Oxidoreductase</keyword>
<feature type="binding site" evidence="7">
    <location>
        <position position="220"/>
    </location>
    <ligand>
        <name>Cu cation</name>
        <dbReference type="ChEBI" id="CHEBI:23378"/>
        <label>A</label>
    </ligand>
</feature>
<feature type="binding site" evidence="7">
    <location>
        <position position="188"/>
    </location>
    <ligand>
        <name>Cu cation</name>
        <dbReference type="ChEBI" id="CHEBI:23378"/>
        <label>A</label>
    </ligand>
</feature>
<feature type="cross-link" description="2'-(S-cysteinyl)-histidine (Cys-His)" evidence="9">
    <location>
        <begin position="192"/>
        <end position="211"/>
    </location>
</feature>
<dbReference type="AlphaFoldDB" id="U3UB68"/>
<dbReference type="GO" id="GO:0046872">
    <property type="term" value="F:metal ion binding"/>
    <property type="evidence" value="ECO:0007669"/>
    <property type="project" value="UniProtKB-KW"/>
</dbReference>
<dbReference type="Pfam" id="PF12143">
    <property type="entry name" value="PPO1_KFDV"/>
    <property type="match status" value="1"/>
</dbReference>
<feature type="region of interest" description="Disordered" evidence="10">
    <location>
        <begin position="43"/>
        <end position="66"/>
    </location>
</feature>
<dbReference type="PIRSF" id="PIRSF000290">
    <property type="entry name" value="PPO_plant"/>
    <property type="match status" value="1"/>
</dbReference>
<reference evidence="13" key="1">
    <citation type="submission" date="2011-09" db="EMBL/GenBank/DDBJ databases">
        <authorList>
            <person name="Dirks M."/>
        </authorList>
    </citation>
    <scope>NUCLEOTIDE SEQUENCE</scope>
</reference>
<evidence type="ECO:0000259" key="11">
    <source>
        <dbReference type="PROSITE" id="PS00497"/>
    </source>
</evidence>
<accession>U3UB68</accession>
<evidence type="ECO:0000256" key="7">
    <source>
        <dbReference type="PIRSR" id="PIRSR000290-1"/>
    </source>
</evidence>